<keyword evidence="5" id="KW-0732">Signal</keyword>
<accession>A0A7S4EXA0</accession>
<sequence length="251" mass="26913">MARNALTILSMLGAAEALTTGVVLRAPKVRTARLTMQDAAAPAEAAEEEAVPPPPPPPPPVEYSQSMPFLVKRKALNGYVGDVGFDPLGFSEILPMDWLREAELKHCRVCMLATVRAPPRRPFTHPFRLLVGTPAQPHVVVMTLHILADVAAIVWLSIGCTLASLRLANSNALHANPCLWSFRLFAVSAASQVGFVFTDFLTLPGSIYQVSTLDAHDVSVASGSMSQLLLWIGARTGAVSPPSGRHDFNST</sequence>
<dbReference type="GO" id="GO:0009507">
    <property type="term" value="C:chloroplast"/>
    <property type="evidence" value="ECO:0007669"/>
    <property type="project" value="UniProtKB-SubCell"/>
</dbReference>
<evidence type="ECO:0000256" key="4">
    <source>
        <dbReference type="SAM" id="MobiDB-lite"/>
    </source>
</evidence>
<evidence type="ECO:0000256" key="5">
    <source>
        <dbReference type="SAM" id="SignalP"/>
    </source>
</evidence>
<name>A0A7S4EXA0_CHRCT</name>
<dbReference type="EMBL" id="HBIZ01017690">
    <property type="protein sequence ID" value="CAE0758436.1"/>
    <property type="molecule type" value="Transcribed_RNA"/>
</dbReference>
<evidence type="ECO:0000256" key="1">
    <source>
        <dbReference type="ARBA" id="ARBA00004229"/>
    </source>
</evidence>
<dbReference type="SUPFAM" id="SSF103511">
    <property type="entry name" value="Chlorophyll a-b binding protein"/>
    <property type="match status" value="1"/>
</dbReference>
<feature type="region of interest" description="Disordered" evidence="4">
    <location>
        <begin position="35"/>
        <end position="62"/>
    </location>
</feature>
<evidence type="ECO:0000256" key="3">
    <source>
        <dbReference type="ARBA" id="ARBA00022640"/>
    </source>
</evidence>
<dbReference type="Pfam" id="PF00504">
    <property type="entry name" value="Chloroa_b-bind"/>
    <property type="match status" value="1"/>
</dbReference>
<evidence type="ECO:0000313" key="6">
    <source>
        <dbReference type="EMBL" id="CAE0758436.1"/>
    </source>
</evidence>
<keyword evidence="3" id="KW-0934">Plastid</keyword>
<protein>
    <submittedName>
        <fullName evidence="6">Uncharacterized protein</fullName>
    </submittedName>
</protein>
<dbReference type="InterPro" id="IPR022796">
    <property type="entry name" value="Chloroa_b-bind"/>
</dbReference>
<gene>
    <name evidence="6" type="ORF">PCAR00345_LOCUS11030</name>
</gene>
<feature type="compositionally biased region" description="Pro residues" evidence="4">
    <location>
        <begin position="51"/>
        <end position="61"/>
    </location>
</feature>
<reference evidence="6" key="1">
    <citation type="submission" date="2021-01" db="EMBL/GenBank/DDBJ databases">
        <authorList>
            <person name="Corre E."/>
            <person name="Pelletier E."/>
            <person name="Niang G."/>
            <person name="Scheremetjew M."/>
            <person name="Finn R."/>
            <person name="Kale V."/>
            <person name="Holt S."/>
            <person name="Cochrane G."/>
            <person name="Meng A."/>
            <person name="Brown T."/>
            <person name="Cohen L."/>
        </authorList>
    </citation>
    <scope>NUCLEOTIDE SEQUENCE</scope>
    <source>
        <strain evidence="6">CCMP645</strain>
    </source>
</reference>
<keyword evidence="2" id="KW-0150">Chloroplast</keyword>
<dbReference type="Gene3D" id="1.10.3460.10">
    <property type="entry name" value="Chlorophyll a/b binding protein domain"/>
    <property type="match status" value="1"/>
</dbReference>
<evidence type="ECO:0000256" key="2">
    <source>
        <dbReference type="ARBA" id="ARBA00022528"/>
    </source>
</evidence>
<dbReference type="AlphaFoldDB" id="A0A7S4EXA0"/>
<feature type="signal peptide" evidence="5">
    <location>
        <begin position="1"/>
        <end position="17"/>
    </location>
</feature>
<comment type="subcellular location">
    <subcellularLocation>
        <location evidence="1">Plastid</location>
        <location evidence="1">Chloroplast</location>
    </subcellularLocation>
</comment>
<proteinExistence type="predicted"/>
<organism evidence="6">
    <name type="scientific">Chrysotila carterae</name>
    <name type="common">Marine alga</name>
    <name type="synonym">Syracosphaera carterae</name>
    <dbReference type="NCBI Taxonomy" id="13221"/>
    <lineage>
        <taxon>Eukaryota</taxon>
        <taxon>Haptista</taxon>
        <taxon>Haptophyta</taxon>
        <taxon>Prymnesiophyceae</taxon>
        <taxon>Isochrysidales</taxon>
        <taxon>Isochrysidaceae</taxon>
        <taxon>Chrysotila</taxon>
    </lineage>
</organism>
<feature type="chain" id="PRO_5030901935" evidence="5">
    <location>
        <begin position="18"/>
        <end position="251"/>
    </location>
</feature>